<accession>A0A7W5FKJ7</accession>
<dbReference type="Gene3D" id="6.20.370.130">
    <property type="match status" value="1"/>
</dbReference>
<dbReference type="GO" id="GO:0005737">
    <property type="term" value="C:cytoplasm"/>
    <property type="evidence" value="ECO:0007669"/>
    <property type="project" value="UniProtKB-SubCell"/>
</dbReference>
<dbReference type="GO" id="GO:0003676">
    <property type="term" value="F:nucleic acid binding"/>
    <property type="evidence" value="ECO:0007669"/>
    <property type="project" value="InterPro"/>
</dbReference>
<dbReference type="InterPro" id="IPR011129">
    <property type="entry name" value="CSD"/>
</dbReference>
<sequence>MKGTVKWFNAEKGYGFIQVENGDDVFVHYSAIQGEGFKTLEEGQSVQFDITQGNRGPQAANVTKL</sequence>
<keyword evidence="6" id="KW-1185">Reference proteome</keyword>
<protein>
    <submittedName>
        <fullName evidence="5">CspA family cold shock protein</fullName>
    </submittedName>
</protein>
<dbReference type="InterPro" id="IPR019844">
    <property type="entry name" value="CSD_CS"/>
</dbReference>
<dbReference type="PROSITE" id="PS51857">
    <property type="entry name" value="CSD_2"/>
    <property type="match status" value="1"/>
</dbReference>
<evidence type="ECO:0000256" key="3">
    <source>
        <dbReference type="RuleBase" id="RU000408"/>
    </source>
</evidence>
<dbReference type="Gene3D" id="2.40.50.140">
    <property type="entry name" value="Nucleic acid-binding proteins"/>
    <property type="match status" value="1"/>
</dbReference>
<comment type="caution">
    <text evidence="5">The sequence shown here is derived from an EMBL/GenBank/DDBJ whole genome shotgun (WGS) entry which is preliminary data.</text>
</comment>
<evidence type="ECO:0000259" key="4">
    <source>
        <dbReference type="PROSITE" id="PS51857"/>
    </source>
</evidence>
<dbReference type="RefSeq" id="WP_183596103.1">
    <property type="nucleotide sequence ID" value="NZ_JACHXK010000001.1"/>
</dbReference>
<keyword evidence="2" id="KW-0963">Cytoplasm</keyword>
<dbReference type="InterPro" id="IPR002059">
    <property type="entry name" value="CSP_DNA-bd"/>
</dbReference>
<dbReference type="InterPro" id="IPR050181">
    <property type="entry name" value="Cold_shock_domain"/>
</dbReference>
<evidence type="ECO:0000256" key="1">
    <source>
        <dbReference type="ARBA" id="ARBA00004496"/>
    </source>
</evidence>
<dbReference type="Pfam" id="PF00313">
    <property type="entry name" value="CSD"/>
    <property type="match status" value="1"/>
</dbReference>
<dbReference type="FunFam" id="2.40.50.140:FF:000006">
    <property type="entry name" value="Cold shock protein CspC"/>
    <property type="match status" value="1"/>
</dbReference>
<reference evidence="5 6" key="1">
    <citation type="submission" date="2020-08" db="EMBL/GenBank/DDBJ databases">
        <title>Genomic Encyclopedia of Type Strains, Phase III (KMG-III): the genomes of soil and plant-associated and newly described type strains.</title>
        <authorList>
            <person name="Whitman W."/>
        </authorList>
    </citation>
    <scope>NUCLEOTIDE SEQUENCE [LARGE SCALE GENOMIC DNA]</scope>
    <source>
        <strain evidence="5 6">CECT 5862</strain>
    </source>
</reference>
<dbReference type="PIRSF" id="PIRSF002599">
    <property type="entry name" value="Cold_shock_A"/>
    <property type="match status" value="1"/>
</dbReference>
<evidence type="ECO:0000256" key="2">
    <source>
        <dbReference type="ARBA" id="ARBA00022490"/>
    </source>
</evidence>
<feature type="domain" description="CSD" evidence="4">
    <location>
        <begin position="1"/>
        <end position="64"/>
    </location>
</feature>
<dbReference type="SUPFAM" id="SSF50249">
    <property type="entry name" value="Nucleic acid-binding proteins"/>
    <property type="match status" value="1"/>
</dbReference>
<dbReference type="GO" id="GO:0010468">
    <property type="term" value="P:regulation of gene expression"/>
    <property type="evidence" value="ECO:0007669"/>
    <property type="project" value="UniProtKB-ARBA"/>
</dbReference>
<evidence type="ECO:0000313" key="6">
    <source>
        <dbReference type="Proteomes" id="UP000570361"/>
    </source>
</evidence>
<comment type="subcellular location">
    <subcellularLocation>
        <location evidence="1 3">Cytoplasm</location>
    </subcellularLocation>
</comment>
<dbReference type="PANTHER" id="PTHR11544">
    <property type="entry name" value="COLD SHOCK DOMAIN CONTAINING PROTEINS"/>
    <property type="match status" value="1"/>
</dbReference>
<evidence type="ECO:0000313" key="5">
    <source>
        <dbReference type="EMBL" id="MBB3108235.1"/>
    </source>
</evidence>
<name>A0A7W5FKJ7_9BACL</name>
<dbReference type="Proteomes" id="UP000570361">
    <property type="component" value="Unassembled WGS sequence"/>
</dbReference>
<dbReference type="SMART" id="SM00357">
    <property type="entry name" value="CSP"/>
    <property type="match status" value="1"/>
</dbReference>
<dbReference type="EMBL" id="JACHXK010000001">
    <property type="protein sequence ID" value="MBB3108235.1"/>
    <property type="molecule type" value="Genomic_DNA"/>
</dbReference>
<dbReference type="InterPro" id="IPR012156">
    <property type="entry name" value="Cold_shock_CspA"/>
</dbReference>
<dbReference type="PROSITE" id="PS00352">
    <property type="entry name" value="CSD_1"/>
    <property type="match status" value="1"/>
</dbReference>
<dbReference type="GO" id="GO:0051252">
    <property type="term" value="P:regulation of RNA metabolic process"/>
    <property type="evidence" value="ECO:0007669"/>
    <property type="project" value="UniProtKB-ARBA"/>
</dbReference>
<dbReference type="AlphaFoldDB" id="A0A7W5FKJ7"/>
<gene>
    <name evidence="5" type="ORF">FHS18_000263</name>
</gene>
<dbReference type="PRINTS" id="PR00050">
    <property type="entry name" value="COLDSHOCK"/>
</dbReference>
<dbReference type="CDD" id="cd04458">
    <property type="entry name" value="CSP_CDS"/>
    <property type="match status" value="1"/>
</dbReference>
<proteinExistence type="predicted"/>
<dbReference type="InterPro" id="IPR012340">
    <property type="entry name" value="NA-bd_OB-fold"/>
</dbReference>
<organism evidence="5 6">
    <name type="scientific">Paenibacillus phyllosphaerae</name>
    <dbReference type="NCBI Taxonomy" id="274593"/>
    <lineage>
        <taxon>Bacteria</taxon>
        <taxon>Bacillati</taxon>
        <taxon>Bacillota</taxon>
        <taxon>Bacilli</taxon>
        <taxon>Bacillales</taxon>
        <taxon>Paenibacillaceae</taxon>
        <taxon>Paenibacillus</taxon>
    </lineage>
</organism>